<evidence type="ECO:0000256" key="1">
    <source>
        <dbReference type="SAM" id="Phobius"/>
    </source>
</evidence>
<feature type="transmembrane region" description="Helical" evidence="1">
    <location>
        <begin position="122"/>
        <end position="140"/>
    </location>
</feature>
<evidence type="ECO:0000259" key="2">
    <source>
        <dbReference type="SMART" id="SM00014"/>
    </source>
</evidence>
<dbReference type="RefSeq" id="WP_378112187.1">
    <property type="nucleotide sequence ID" value="NZ_JBHSNC010000038.1"/>
</dbReference>
<dbReference type="PANTHER" id="PTHR14969">
    <property type="entry name" value="SPHINGOSINE-1-PHOSPHATE PHOSPHOHYDROLASE"/>
    <property type="match status" value="1"/>
</dbReference>
<feature type="domain" description="Phosphatidic acid phosphatase type 2/haloperoxidase" evidence="2">
    <location>
        <begin position="52"/>
        <end position="161"/>
    </location>
</feature>
<dbReference type="PANTHER" id="PTHR14969:SF58">
    <property type="entry name" value="UNDECAPRENYL-DIPHOSPHATASE BCRC"/>
    <property type="match status" value="1"/>
</dbReference>
<dbReference type="Proteomes" id="UP001596108">
    <property type="component" value="Unassembled WGS sequence"/>
</dbReference>
<dbReference type="SMART" id="SM00014">
    <property type="entry name" value="acidPPc"/>
    <property type="match status" value="1"/>
</dbReference>
<dbReference type="Pfam" id="PF01569">
    <property type="entry name" value="PAP2"/>
    <property type="match status" value="1"/>
</dbReference>
<evidence type="ECO:0000313" key="4">
    <source>
        <dbReference type="Proteomes" id="UP001596108"/>
    </source>
</evidence>
<dbReference type="EMBL" id="JBHSNC010000038">
    <property type="protein sequence ID" value="MFC5530248.1"/>
    <property type="molecule type" value="Genomic_DNA"/>
</dbReference>
<protein>
    <submittedName>
        <fullName evidence="3">Undecaprenyl-diphosphatase</fullName>
    </submittedName>
</protein>
<dbReference type="SUPFAM" id="SSF48317">
    <property type="entry name" value="Acid phosphatase/Vanadium-dependent haloperoxidase"/>
    <property type="match status" value="1"/>
</dbReference>
<evidence type="ECO:0000313" key="3">
    <source>
        <dbReference type="EMBL" id="MFC5530248.1"/>
    </source>
</evidence>
<dbReference type="CDD" id="cd03385">
    <property type="entry name" value="PAP2_BcrC_like"/>
    <property type="match status" value="1"/>
</dbReference>
<name>A0ABW0QZB6_9BACL</name>
<keyword evidence="4" id="KW-1185">Reference proteome</keyword>
<dbReference type="Gene3D" id="1.20.144.10">
    <property type="entry name" value="Phosphatidic acid phosphatase type 2/haloperoxidase"/>
    <property type="match status" value="1"/>
</dbReference>
<dbReference type="InterPro" id="IPR036938">
    <property type="entry name" value="PAP2/HPO_sf"/>
</dbReference>
<gene>
    <name evidence="3" type="ORF">ACFPQ4_12495</name>
</gene>
<reference evidence="4" key="1">
    <citation type="journal article" date="2019" name="Int. J. Syst. Evol. Microbiol.">
        <title>The Global Catalogue of Microorganisms (GCM) 10K type strain sequencing project: providing services to taxonomists for standard genome sequencing and annotation.</title>
        <authorList>
            <consortium name="The Broad Institute Genomics Platform"/>
            <consortium name="The Broad Institute Genome Sequencing Center for Infectious Disease"/>
            <person name="Wu L."/>
            <person name="Ma J."/>
        </authorList>
    </citation>
    <scope>NUCLEOTIDE SEQUENCE [LARGE SCALE GENOMIC DNA]</scope>
    <source>
        <strain evidence="4">CGMCC 1.18578</strain>
    </source>
</reference>
<keyword evidence="1" id="KW-0812">Transmembrane</keyword>
<keyword evidence="1" id="KW-1133">Transmembrane helix</keyword>
<organism evidence="3 4">
    <name type="scientific">Cohnella yongneupensis</name>
    <dbReference type="NCBI Taxonomy" id="425006"/>
    <lineage>
        <taxon>Bacteria</taxon>
        <taxon>Bacillati</taxon>
        <taxon>Bacillota</taxon>
        <taxon>Bacilli</taxon>
        <taxon>Bacillales</taxon>
        <taxon>Paenibacillaceae</taxon>
        <taxon>Cohnella</taxon>
    </lineage>
</organism>
<sequence>MNDNLFQLLNRMAGHYDWIDDFMEFCAQDIVLIMIAVIACLWLTGKESFQKSAFFACLTAAVSLLIGSLIISPAVDHPRPFVAHQVTQLIAHAPDASFPSDHATFAFSLAFAIWFTNRRLGVALLALSVLTGIARVYVGVHYPADIAGAIVLSFVVGFLVHKLSGILNFLPMIPIRIYRKIADKLTFLPRAQ</sequence>
<keyword evidence="1" id="KW-0472">Membrane</keyword>
<feature type="transmembrane region" description="Helical" evidence="1">
    <location>
        <begin position="55"/>
        <end position="76"/>
    </location>
</feature>
<feature type="transmembrane region" description="Helical" evidence="1">
    <location>
        <begin position="146"/>
        <end position="170"/>
    </location>
</feature>
<proteinExistence type="predicted"/>
<comment type="caution">
    <text evidence="3">The sequence shown here is derived from an EMBL/GenBank/DDBJ whole genome shotgun (WGS) entry which is preliminary data.</text>
</comment>
<dbReference type="InterPro" id="IPR033879">
    <property type="entry name" value="UPP_Pase"/>
</dbReference>
<feature type="transmembrane region" description="Helical" evidence="1">
    <location>
        <begin position="22"/>
        <end position="43"/>
    </location>
</feature>
<dbReference type="InterPro" id="IPR000326">
    <property type="entry name" value="PAP2/HPO"/>
</dbReference>
<accession>A0ABW0QZB6</accession>
<feature type="transmembrane region" description="Helical" evidence="1">
    <location>
        <begin position="96"/>
        <end position="115"/>
    </location>
</feature>